<proteinExistence type="predicted"/>
<keyword evidence="1" id="KW-1133">Transmembrane helix</keyword>
<evidence type="ECO:0000256" key="1">
    <source>
        <dbReference type="SAM" id="Phobius"/>
    </source>
</evidence>
<dbReference type="EMBL" id="BARS01027556">
    <property type="protein sequence ID" value="GAF99767.1"/>
    <property type="molecule type" value="Genomic_DNA"/>
</dbReference>
<comment type="caution">
    <text evidence="2">The sequence shown here is derived from an EMBL/GenBank/DDBJ whole genome shotgun (WGS) entry which is preliminary data.</text>
</comment>
<keyword evidence="1" id="KW-0472">Membrane</keyword>
<reference evidence="2" key="1">
    <citation type="journal article" date="2014" name="Front. Microbiol.">
        <title>High frequency of phylogenetically diverse reductive dehalogenase-homologous genes in deep subseafloor sedimentary metagenomes.</title>
        <authorList>
            <person name="Kawai M."/>
            <person name="Futagami T."/>
            <person name="Toyoda A."/>
            <person name="Takaki Y."/>
            <person name="Nishi S."/>
            <person name="Hori S."/>
            <person name="Arai W."/>
            <person name="Tsubouchi T."/>
            <person name="Morono Y."/>
            <person name="Uchiyama I."/>
            <person name="Ito T."/>
            <person name="Fujiyama A."/>
            <person name="Inagaki F."/>
            <person name="Takami H."/>
        </authorList>
    </citation>
    <scope>NUCLEOTIDE SEQUENCE</scope>
    <source>
        <strain evidence="2">Expedition CK06-06</strain>
    </source>
</reference>
<protein>
    <submittedName>
        <fullName evidence="2">Uncharacterized protein</fullName>
    </submittedName>
</protein>
<keyword evidence="1" id="KW-0812">Transmembrane</keyword>
<feature type="non-terminal residue" evidence="2">
    <location>
        <position position="1"/>
    </location>
</feature>
<name>X0UH90_9ZZZZ</name>
<organism evidence="2">
    <name type="scientific">marine sediment metagenome</name>
    <dbReference type="NCBI Taxonomy" id="412755"/>
    <lineage>
        <taxon>unclassified sequences</taxon>
        <taxon>metagenomes</taxon>
        <taxon>ecological metagenomes</taxon>
    </lineage>
</organism>
<feature type="transmembrane region" description="Helical" evidence="1">
    <location>
        <begin position="12"/>
        <end position="31"/>
    </location>
</feature>
<evidence type="ECO:0000313" key="2">
    <source>
        <dbReference type="EMBL" id="GAF99767.1"/>
    </source>
</evidence>
<accession>X0UH90</accession>
<dbReference type="AlphaFoldDB" id="X0UH90"/>
<gene>
    <name evidence="2" type="ORF">S01H1_43264</name>
</gene>
<sequence length="32" mass="3480">GMGKYNITQDEIINIVGIVLFLIATFIVIVAT</sequence>